<gene>
    <name evidence="1" type="ORF">V8G54_023487</name>
</gene>
<evidence type="ECO:0000313" key="2">
    <source>
        <dbReference type="Proteomes" id="UP001374535"/>
    </source>
</evidence>
<dbReference type="EMBL" id="CP144694">
    <property type="protein sequence ID" value="WVZ02681.1"/>
    <property type="molecule type" value="Genomic_DNA"/>
</dbReference>
<proteinExistence type="predicted"/>
<dbReference type="AlphaFoldDB" id="A0AAQ3N509"/>
<accession>A0AAQ3N509</accession>
<evidence type="ECO:0000313" key="1">
    <source>
        <dbReference type="EMBL" id="WVZ02681.1"/>
    </source>
</evidence>
<protein>
    <submittedName>
        <fullName evidence="1">Uncharacterized protein</fullName>
    </submittedName>
</protein>
<reference evidence="1 2" key="1">
    <citation type="journal article" date="2023" name="Life. Sci Alliance">
        <title>Evolutionary insights into 3D genome organization and epigenetic landscape of Vigna mungo.</title>
        <authorList>
            <person name="Junaid A."/>
            <person name="Singh B."/>
            <person name="Bhatia S."/>
        </authorList>
    </citation>
    <scope>NUCLEOTIDE SEQUENCE [LARGE SCALE GENOMIC DNA]</scope>
    <source>
        <strain evidence="1">Urdbean</strain>
    </source>
</reference>
<keyword evidence="2" id="KW-1185">Reference proteome</keyword>
<dbReference type="Proteomes" id="UP001374535">
    <property type="component" value="Chromosome 7"/>
</dbReference>
<organism evidence="1 2">
    <name type="scientific">Vigna mungo</name>
    <name type="common">Black gram</name>
    <name type="synonym">Phaseolus mungo</name>
    <dbReference type="NCBI Taxonomy" id="3915"/>
    <lineage>
        <taxon>Eukaryota</taxon>
        <taxon>Viridiplantae</taxon>
        <taxon>Streptophyta</taxon>
        <taxon>Embryophyta</taxon>
        <taxon>Tracheophyta</taxon>
        <taxon>Spermatophyta</taxon>
        <taxon>Magnoliopsida</taxon>
        <taxon>eudicotyledons</taxon>
        <taxon>Gunneridae</taxon>
        <taxon>Pentapetalae</taxon>
        <taxon>rosids</taxon>
        <taxon>fabids</taxon>
        <taxon>Fabales</taxon>
        <taxon>Fabaceae</taxon>
        <taxon>Papilionoideae</taxon>
        <taxon>50 kb inversion clade</taxon>
        <taxon>NPAAA clade</taxon>
        <taxon>indigoferoid/millettioid clade</taxon>
        <taxon>Phaseoleae</taxon>
        <taxon>Vigna</taxon>
    </lineage>
</organism>
<name>A0AAQ3N509_VIGMU</name>
<sequence>MEIVDPEVSITCMDLNNVKKTFQLALLCTKGYRSEKLTMHEVARVLASLLLAPPSNIFAPPSKTIDYAQFVIQKGNNLQPPQMERLQSQKWKVLAHELQITGKIHTYLSGHQWGHFDLSAGQKSNDWLLLHREEKRRIKC</sequence>